<dbReference type="AlphaFoldDB" id="A0A8S9YRI5"/>
<dbReference type="Pfam" id="PF07651">
    <property type="entry name" value="ANTH"/>
    <property type="match status" value="1"/>
</dbReference>
<feature type="region of interest" description="Disordered" evidence="2">
    <location>
        <begin position="304"/>
        <end position="356"/>
    </location>
</feature>
<proteinExistence type="inferred from homology"/>
<dbReference type="Gene3D" id="1.20.58.150">
    <property type="entry name" value="ANTH domain"/>
    <property type="match status" value="1"/>
</dbReference>
<dbReference type="CDD" id="cd16985">
    <property type="entry name" value="ANTH_N_AP180"/>
    <property type="match status" value="1"/>
</dbReference>
<dbReference type="GO" id="GO:0005905">
    <property type="term" value="C:clathrin-coated pit"/>
    <property type="evidence" value="ECO:0007669"/>
    <property type="project" value="TreeGrafter"/>
</dbReference>
<dbReference type="GO" id="GO:0016185">
    <property type="term" value="P:synaptic vesicle budding from presynaptic endocytic zone membrane"/>
    <property type="evidence" value="ECO:0007669"/>
    <property type="project" value="TreeGrafter"/>
</dbReference>
<dbReference type="OrthoDB" id="44015at2759"/>
<evidence type="ECO:0000256" key="1">
    <source>
        <dbReference type="ARBA" id="ARBA00008011"/>
    </source>
</evidence>
<feature type="region of interest" description="Disordered" evidence="2">
    <location>
        <begin position="720"/>
        <end position="745"/>
    </location>
</feature>
<keyword evidence="5" id="KW-1185">Reference proteome</keyword>
<dbReference type="GO" id="GO:0000149">
    <property type="term" value="F:SNARE binding"/>
    <property type="evidence" value="ECO:0007669"/>
    <property type="project" value="TreeGrafter"/>
</dbReference>
<dbReference type="InterPro" id="IPR008942">
    <property type="entry name" value="ENTH_VHS"/>
</dbReference>
<feature type="compositionally biased region" description="Pro residues" evidence="2">
    <location>
        <begin position="330"/>
        <end position="351"/>
    </location>
</feature>
<dbReference type="GO" id="GO:0032050">
    <property type="term" value="F:clathrin heavy chain binding"/>
    <property type="evidence" value="ECO:0007669"/>
    <property type="project" value="TreeGrafter"/>
</dbReference>
<reference evidence="4" key="1">
    <citation type="submission" date="2019-07" db="EMBL/GenBank/DDBJ databases">
        <title>Annotation for the trematode Paragonimus miyazaki's.</title>
        <authorList>
            <person name="Choi Y.-J."/>
        </authorList>
    </citation>
    <scope>NUCLEOTIDE SEQUENCE</scope>
    <source>
        <strain evidence="4">Japan</strain>
    </source>
</reference>
<comment type="caution">
    <text evidence="4">The sequence shown here is derived from an EMBL/GenBank/DDBJ whole genome shotgun (WGS) entry which is preliminary data.</text>
</comment>
<dbReference type="GO" id="GO:0005545">
    <property type="term" value="F:1-phosphatidylinositol binding"/>
    <property type="evidence" value="ECO:0007669"/>
    <property type="project" value="InterPro"/>
</dbReference>
<dbReference type="Proteomes" id="UP000822476">
    <property type="component" value="Unassembled WGS sequence"/>
</dbReference>
<feature type="compositionally biased region" description="Low complexity" evidence="2">
    <location>
        <begin position="720"/>
        <end position="730"/>
    </location>
</feature>
<dbReference type="GO" id="GO:0030136">
    <property type="term" value="C:clathrin-coated vesicle"/>
    <property type="evidence" value="ECO:0007669"/>
    <property type="project" value="InterPro"/>
</dbReference>
<dbReference type="InterPro" id="IPR014712">
    <property type="entry name" value="ANTH_dom_sf"/>
</dbReference>
<dbReference type="SUPFAM" id="SSF48464">
    <property type="entry name" value="ENTH/VHS domain"/>
    <property type="match status" value="1"/>
</dbReference>
<dbReference type="GO" id="GO:0098894">
    <property type="term" value="C:extrinsic component of presynaptic endocytic zone membrane"/>
    <property type="evidence" value="ECO:0007669"/>
    <property type="project" value="TreeGrafter"/>
</dbReference>
<dbReference type="InterPro" id="IPR045192">
    <property type="entry name" value="AP180-like"/>
</dbReference>
<name>A0A8S9YRI5_9TREM</name>
<dbReference type="GO" id="GO:0048268">
    <property type="term" value="P:clathrin coat assembly"/>
    <property type="evidence" value="ECO:0007669"/>
    <property type="project" value="InterPro"/>
</dbReference>
<dbReference type="PROSITE" id="PS50942">
    <property type="entry name" value="ENTH"/>
    <property type="match status" value="1"/>
</dbReference>
<feature type="domain" description="ENTH" evidence="3">
    <location>
        <begin position="30"/>
        <end position="161"/>
    </location>
</feature>
<dbReference type="PANTHER" id="PTHR22951:SF5">
    <property type="entry name" value="PHOSPHATIDYLINOSITOL-BINDING CLATHRIN ASSEMBLY PROTEIN LAP"/>
    <property type="match status" value="1"/>
</dbReference>
<evidence type="ECO:0000259" key="3">
    <source>
        <dbReference type="PROSITE" id="PS50942"/>
    </source>
</evidence>
<protein>
    <recommendedName>
        <fullName evidence="3">ENTH domain-containing protein</fullName>
    </recommendedName>
</protein>
<dbReference type="FunFam" id="1.25.40.90:FF:000017">
    <property type="entry name" value="Phosphatidylinositol-binding clathrin assembly protein LAP"/>
    <property type="match status" value="1"/>
</dbReference>
<dbReference type="Gene3D" id="1.25.40.90">
    <property type="match status" value="1"/>
</dbReference>
<dbReference type="GO" id="GO:0072583">
    <property type="term" value="P:clathrin-dependent endocytosis"/>
    <property type="evidence" value="ECO:0007669"/>
    <property type="project" value="InterPro"/>
</dbReference>
<comment type="similarity">
    <text evidence="1">Belongs to the PICALM/SNAP91 family.</text>
</comment>
<dbReference type="GO" id="GO:0008021">
    <property type="term" value="C:synaptic vesicle"/>
    <property type="evidence" value="ECO:0007669"/>
    <property type="project" value="TreeGrafter"/>
</dbReference>
<feature type="compositionally biased region" description="Polar residues" evidence="2">
    <location>
        <begin position="572"/>
        <end position="587"/>
    </location>
</feature>
<feature type="region of interest" description="Disordered" evidence="2">
    <location>
        <begin position="457"/>
        <end position="504"/>
    </location>
</feature>
<dbReference type="InterPro" id="IPR011417">
    <property type="entry name" value="ANTH_dom"/>
</dbReference>
<dbReference type="SMART" id="SM00273">
    <property type="entry name" value="ENTH"/>
    <property type="match status" value="1"/>
</dbReference>
<evidence type="ECO:0000313" key="5">
    <source>
        <dbReference type="Proteomes" id="UP000822476"/>
    </source>
</evidence>
<dbReference type="InterPro" id="IPR013809">
    <property type="entry name" value="ENTH"/>
</dbReference>
<accession>A0A8S9YRI5</accession>
<evidence type="ECO:0000256" key="2">
    <source>
        <dbReference type="SAM" id="MobiDB-lite"/>
    </source>
</evidence>
<gene>
    <name evidence="4" type="ORF">EG68_05746</name>
</gene>
<evidence type="ECO:0000313" key="4">
    <source>
        <dbReference type="EMBL" id="KAF7257234.1"/>
    </source>
</evidence>
<dbReference type="GO" id="GO:0005546">
    <property type="term" value="F:phosphatidylinositol-4,5-bisphosphate binding"/>
    <property type="evidence" value="ECO:0007669"/>
    <property type="project" value="TreeGrafter"/>
</dbReference>
<dbReference type="SUPFAM" id="SSF89009">
    <property type="entry name" value="GAT-like domain"/>
    <property type="match status" value="1"/>
</dbReference>
<dbReference type="EMBL" id="JTDE01002528">
    <property type="protein sequence ID" value="KAF7257234.1"/>
    <property type="molecule type" value="Genomic_DNA"/>
</dbReference>
<feature type="region of interest" description="Disordered" evidence="2">
    <location>
        <begin position="530"/>
        <end position="587"/>
    </location>
</feature>
<dbReference type="PANTHER" id="PTHR22951">
    <property type="entry name" value="CLATHRIN ASSEMBLY PROTEIN"/>
    <property type="match status" value="1"/>
</dbReference>
<feature type="compositionally biased region" description="Polar residues" evidence="2">
    <location>
        <begin position="473"/>
        <end position="485"/>
    </location>
</feature>
<organism evidence="4 5">
    <name type="scientific">Paragonimus skrjabini miyazakii</name>
    <dbReference type="NCBI Taxonomy" id="59628"/>
    <lineage>
        <taxon>Eukaryota</taxon>
        <taxon>Metazoa</taxon>
        <taxon>Spiralia</taxon>
        <taxon>Lophotrochozoa</taxon>
        <taxon>Platyhelminthes</taxon>
        <taxon>Trematoda</taxon>
        <taxon>Digenea</taxon>
        <taxon>Plagiorchiida</taxon>
        <taxon>Troglotremata</taxon>
        <taxon>Troglotrematidae</taxon>
        <taxon>Paragonimus</taxon>
    </lineage>
</organism>
<sequence length="745" mass="80383">MSTKAASKIVKQLAGSGTGQSLMDRVTQAKFSLAGSGLGKVVAKATTEEIGPPKKKHIDYLVNCSNEPNVSIPLLAGLLVERAQEKSWVVVFKTLITTHNLMNFGNEKFSHYLASNNCPLNLPNFNDKTSAQSYEMSLFIRMYSRYISEKIASYRAMAFDFCKVKRGRDDGVLRTMPVDKLLKALPVLSSQITVLLEFEVAQKDLNNSIINCAFLLLYKDLIRLFASYNEGMINLIEKYFTLKRSQCRVGLDLYHGFPEVQAKITDFLTLAERMGIGDRDSLGLQPVPPKVIQAMEQHLAILESKKGSDDDDESTAEGRVPTRPTAPKKPALPVPIPTTVPASPQKPPIPRSPERAVTPKKLLTEAVDQSQTQQDTPRSADEAEVRLDQFDDEPIETSTFCPTVVVNDEDGLPSALQEEIIAAATSHFTDTIAKSNEAVKRSAQQTAVVSPVIHTQLGRSEQRTVPIRPSASVARSQSPSPTRVPSHSPRSEPRGNQMNSASDGELEEINQHAIESSIDTKRNLSLLGLNERPHHGSASPICGSPFAADEKDVEPASGPPAWPEVPDDVGQSDFTTSFNAPTLAPSTTIPAMKQTTHHSALDDLLGLDLMSTDVDEPAGIMPTPASAATPQSSDKVNNFGQKPSGFGLDDLLALDPLLHGDEIASAVTTADTTPSTGSVLPAGLKQVNPTVPIRPAVSSTTQNKNPLDALDTTLVNLASSLGGQQGWGSSNPKKRPLKNQTKTGS</sequence>